<dbReference type="InterPro" id="IPR018392">
    <property type="entry name" value="LysM"/>
</dbReference>
<proteinExistence type="predicted"/>
<evidence type="ECO:0000256" key="3">
    <source>
        <dbReference type="ARBA" id="ARBA00022723"/>
    </source>
</evidence>
<keyword evidence="5" id="KW-0862">Zinc</keyword>
<dbReference type="PANTHER" id="PTHR22726">
    <property type="entry name" value="METALLOENDOPEPTIDASE OMA1"/>
    <property type="match status" value="1"/>
</dbReference>
<comment type="caution">
    <text evidence="10">The sequence shown here is derived from an EMBL/GenBank/DDBJ whole genome shotgun (WGS) entry which is preliminary data.</text>
</comment>
<evidence type="ECO:0000256" key="2">
    <source>
        <dbReference type="ARBA" id="ARBA00022670"/>
    </source>
</evidence>
<evidence type="ECO:0000259" key="9">
    <source>
        <dbReference type="PROSITE" id="PS51782"/>
    </source>
</evidence>
<sequence>MRMPLFLVAATSVLALSALSTAEAQPQQPNYLNQRDIQEAARQHPEIVEEFGGALTGPRAAYVEGVGRRVAAFSGTANAGQVYHFTTLNSAVENAFAVPGGYVYLTRQLMGIINDEAELAFVVGHETGHIAANHHKQRKSAQQSSAVWGVLGSVLGAVVGNNAFGGLISQGAQQFSKMRLLSFSRDQEYQADQLGIRYLTAAGYDPNASATMLGQLTRSSALEARLQGDRSRSTPEWASTHPLSENRMAQASQLARQTGRAGQGLRNRDAYLAQLNGAMVDDDPAQGVIDGRTFTHPDLGMQFTVPTGYLMQNGTREVSIQGSGGQSQFSGGRYSGNIDNYIYEVLQELTGGKTQLQMGQIQRTTVNGIPASYVTARANSQSGAIDVGVIAYQWSPDTIYHFVTLTRAGTGGQPFASMFNSVRKISAAEAAAIKPKVINVVTVQRGDTIQRLASRMAYRDFQLDRFLAINGIDANSPLVPGQKVKLVVYGPRRTS</sequence>
<keyword evidence="6 10" id="KW-0482">Metalloprotease</keyword>
<feature type="chain" id="PRO_5045405433" evidence="8">
    <location>
        <begin position="25"/>
        <end position="495"/>
    </location>
</feature>
<feature type="domain" description="LysM" evidence="9">
    <location>
        <begin position="439"/>
        <end position="486"/>
    </location>
</feature>
<feature type="compositionally biased region" description="Polar residues" evidence="7">
    <location>
        <begin position="234"/>
        <end position="256"/>
    </location>
</feature>
<evidence type="ECO:0000256" key="1">
    <source>
        <dbReference type="ARBA" id="ARBA00001947"/>
    </source>
</evidence>
<evidence type="ECO:0000313" key="10">
    <source>
        <dbReference type="EMBL" id="MCL6699643.1"/>
    </source>
</evidence>
<gene>
    <name evidence="10" type="ORF">LZ496_12730</name>
</gene>
<evidence type="ECO:0000313" key="11">
    <source>
        <dbReference type="Proteomes" id="UP001203410"/>
    </source>
</evidence>
<dbReference type="PROSITE" id="PS51782">
    <property type="entry name" value="LYSM"/>
    <property type="match status" value="1"/>
</dbReference>
<dbReference type="InterPro" id="IPR001915">
    <property type="entry name" value="Peptidase_M48"/>
</dbReference>
<keyword evidence="2" id="KW-0645">Protease</keyword>
<comment type="cofactor">
    <cofactor evidence="1">
        <name>Zn(2+)</name>
        <dbReference type="ChEBI" id="CHEBI:29105"/>
    </cofactor>
</comment>
<dbReference type="RefSeq" id="WP_249905098.1">
    <property type="nucleotide sequence ID" value="NZ_JAMGBA010000003.1"/>
</dbReference>
<keyword evidence="11" id="KW-1185">Reference proteome</keyword>
<evidence type="ECO:0000256" key="7">
    <source>
        <dbReference type="SAM" id="MobiDB-lite"/>
    </source>
</evidence>
<dbReference type="Proteomes" id="UP001203410">
    <property type="component" value="Unassembled WGS sequence"/>
</dbReference>
<dbReference type="PANTHER" id="PTHR22726:SF1">
    <property type="entry name" value="METALLOENDOPEPTIDASE OMA1, MITOCHONDRIAL"/>
    <property type="match status" value="1"/>
</dbReference>
<organism evidence="10 11">
    <name type="scientific">Sphingomonas caseinilyticus</name>
    <dbReference type="NCBI Taxonomy" id="2908205"/>
    <lineage>
        <taxon>Bacteria</taxon>
        <taxon>Pseudomonadati</taxon>
        <taxon>Pseudomonadota</taxon>
        <taxon>Alphaproteobacteria</taxon>
        <taxon>Sphingomonadales</taxon>
        <taxon>Sphingomonadaceae</taxon>
        <taxon>Sphingomonas</taxon>
    </lineage>
</organism>
<reference evidence="10 11" key="1">
    <citation type="submission" date="2022-05" db="EMBL/GenBank/DDBJ databases">
        <authorList>
            <person name="Jo J.-H."/>
            <person name="Im W.-T."/>
        </authorList>
    </citation>
    <scope>NUCLEOTIDE SEQUENCE [LARGE SCALE GENOMIC DNA]</scope>
    <source>
        <strain evidence="10 11">NSE70-1</strain>
    </source>
</reference>
<evidence type="ECO:0000256" key="8">
    <source>
        <dbReference type="SAM" id="SignalP"/>
    </source>
</evidence>
<evidence type="ECO:0000256" key="4">
    <source>
        <dbReference type="ARBA" id="ARBA00022801"/>
    </source>
</evidence>
<dbReference type="Pfam" id="PF01476">
    <property type="entry name" value="LysM"/>
    <property type="match status" value="1"/>
</dbReference>
<dbReference type="EMBL" id="JAMGBA010000003">
    <property type="protein sequence ID" value="MCL6699643.1"/>
    <property type="molecule type" value="Genomic_DNA"/>
</dbReference>
<keyword evidence="4 10" id="KW-0378">Hydrolase</keyword>
<accession>A0ABT0RXA8</accession>
<dbReference type="Gene3D" id="3.30.2010.10">
    <property type="entry name" value="Metalloproteases ('zincins'), catalytic domain"/>
    <property type="match status" value="1"/>
</dbReference>
<evidence type="ECO:0000256" key="6">
    <source>
        <dbReference type="ARBA" id="ARBA00023049"/>
    </source>
</evidence>
<feature type="region of interest" description="Disordered" evidence="7">
    <location>
        <begin position="226"/>
        <end position="265"/>
    </location>
</feature>
<keyword evidence="8" id="KW-0732">Signal</keyword>
<protein>
    <submittedName>
        <fullName evidence="10">M48 family metalloprotease</fullName>
        <ecNumber evidence="10">3.4.24.-</ecNumber>
    </submittedName>
</protein>
<feature type="signal peptide" evidence="8">
    <location>
        <begin position="1"/>
        <end position="24"/>
    </location>
</feature>
<dbReference type="InterPro" id="IPR051156">
    <property type="entry name" value="Mito/Outer_Membr_Metalloprot"/>
</dbReference>
<name>A0ABT0RXA8_9SPHN</name>
<keyword evidence="3" id="KW-0479">Metal-binding</keyword>
<dbReference type="EC" id="3.4.24.-" evidence="10"/>
<dbReference type="CDD" id="cd00118">
    <property type="entry name" value="LysM"/>
    <property type="match status" value="1"/>
</dbReference>
<dbReference type="Pfam" id="PF01435">
    <property type="entry name" value="Peptidase_M48"/>
    <property type="match status" value="1"/>
</dbReference>
<evidence type="ECO:0000256" key="5">
    <source>
        <dbReference type="ARBA" id="ARBA00022833"/>
    </source>
</evidence>
<dbReference type="GO" id="GO:0008237">
    <property type="term" value="F:metallopeptidase activity"/>
    <property type="evidence" value="ECO:0007669"/>
    <property type="project" value="UniProtKB-KW"/>
</dbReference>